<feature type="compositionally biased region" description="Basic and acidic residues" evidence="5">
    <location>
        <begin position="560"/>
        <end position="578"/>
    </location>
</feature>
<reference evidence="8" key="1">
    <citation type="submission" date="2021-03" db="EMBL/GenBank/DDBJ databases">
        <authorList>
            <person name="Bekaert M."/>
        </authorList>
    </citation>
    <scope>NUCLEOTIDE SEQUENCE</scope>
</reference>
<feature type="region of interest" description="Disordered" evidence="5">
    <location>
        <begin position="355"/>
        <end position="384"/>
    </location>
</feature>
<dbReference type="SUPFAM" id="SSF57903">
    <property type="entry name" value="FYVE/PHD zinc finger"/>
    <property type="match status" value="1"/>
</dbReference>
<proteinExistence type="predicted"/>
<evidence type="ECO:0000256" key="2">
    <source>
        <dbReference type="ARBA" id="ARBA00022771"/>
    </source>
</evidence>
<dbReference type="GO" id="GO:0008270">
    <property type="term" value="F:zinc ion binding"/>
    <property type="evidence" value="ECO:0007669"/>
    <property type="project" value="UniProtKB-KW"/>
</dbReference>
<evidence type="ECO:0000259" key="6">
    <source>
        <dbReference type="PROSITE" id="PS50016"/>
    </source>
</evidence>
<keyword evidence="3" id="KW-0862">Zinc</keyword>
<organism evidence="8 9">
    <name type="scientific">Mytilus edulis</name>
    <name type="common">Blue mussel</name>
    <dbReference type="NCBI Taxonomy" id="6550"/>
    <lineage>
        <taxon>Eukaryota</taxon>
        <taxon>Metazoa</taxon>
        <taxon>Spiralia</taxon>
        <taxon>Lophotrochozoa</taxon>
        <taxon>Mollusca</taxon>
        <taxon>Bivalvia</taxon>
        <taxon>Autobranchia</taxon>
        <taxon>Pteriomorphia</taxon>
        <taxon>Mytilida</taxon>
        <taxon>Mytiloidea</taxon>
        <taxon>Mytilidae</taxon>
        <taxon>Mytilinae</taxon>
        <taxon>Mytilus</taxon>
    </lineage>
</organism>
<feature type="compositionally biased region" description="Polar residues" evidence="5">
    <location>
        <begin position="583"/>
        <end position="612"/>
    </location>
</feature>
<dbReference type="SUPFAM" id="SSF56219">
    <property type="entry name" value="DNase I-like"/>
    <property type="match status" value="1"/>
</dbReference>
<keyword evidence="9" id="KW-1185">Reference proteome</keyword>
<evidence type="ECO:0000256" key="3">
    <source>
        <dbReference type="ARBA" id="ARBA00022833"/>
    </source>
</evidence>
<gene>
    <name evidence="8" type="ORF">MEDL_14395</name>
</gene>
<dbReference type="Proteomes" id="UP000683360">
    <property type="component" value="Unassembled WGS sequence"/>
</dbReference>
<feature type="region of interest" description="Disordered" evidence="5">
    <location>
        <begin position="514"/>
        <end position="538"/>
    </location>
</feature>
<keyword evidence="1" id="KW-0479">Metal-binding</keyword>
<feature type="domain" description="Reverse transcriptase" evidence="7">
    <location>
        <begin position="1169"/>
        <end position="1426"/>
    </location>
</feature>
<dbReference type="SMART" id="SM00249">
    <property type="entry name" value="PHD"/>
    <property type="match status" value="1"/>
</dbReference>
<accession>A0A8S3QZE0</accession>
<evidence type="ECO:0000313" key="8">
    <source>
        <dbReference type="EMBL" id="CAG2199640.1"/>
    </source>
</evidence>
<dbReference type="EMBL" id="CAJPWZ010000722">
    <property type="protein sequence ID" value="CAG2199640.1"/>
    <property type="molecule type" value="Genomic_DNA"/>
</dbReference>
<dbReference type="Gene3D" id="3.30.40.10">
    <property type="entry name" value="Zinc/RING finger domain, C3HC4 (zinc finger)"/>
    <property type="match status" value="1"/>
</dbReference>
<keyword evidence="2 4" id="KW-0863">Zinc-finger</keyword>
<dbReference type="InterPro" id="IPR000477">
    <property type="entry name" value="RT_dom"/>
</dbReference>
<dbReference type="InterPro" id="IPR001965">
    <property type="entry name" value="Znf_PHD"/>
</dbReference>
<dbReference type="PROSITE" id="PS50878">
    <property type="entry name" value="RT_POL"/>
    <property type="match status" value="1"/>
</dbReference>
<name>A0A8S3QZE0_MYTED</name>
<feature type="compositionally biased region" description="Basic residues" evidence="5">
    <location>
        <begin position="517"/>
        <end position="530"/>
    </location>
</feature>
<dbReference type="GO" id="GO:0003824">
    <property type="term" value="F:catalytic activity"/>
    <property type="evidence" value="ECO:0007669"/>
    <property type="project" value="InterPro"/>
</dbReference>
<comment type="caution">
    <text evidence="8">The sequence shown here is derived from an EMBL/GenBank/DDBJ whole genome shotgun (WGS) entry which is preliminary data.</text>
</comment>
<dbReference type="Gene3D" id="3.60.10.10">
    <property type="entry name" value="Endonuclease/exonuclease/phosphatase"/>
    <property type="match status" value="1"/>
</dbReference>
<dbReference type="InterPro" id="IPR036691">
    <property type="entry name" value="Endo/exonu/phosph_ase_sf"/>
</dbReference>
<evidence type="ECO:0000313" key="9">
    <source>
        <dbReference type="Proteomes" id="UP000683360"/>
    </source>
</evidence>
<dbReference type="Pfam" id="PF03372">
    <property type="entry name" value="Exo_endo_phos"/>
    <property type="match status" value="1"/>
</dbReference>
<dbReference type="PROSITE" id="PS50016">
    <property type="entry name" value="ZF_PHD_2"/>
    <property type="match status" value="1"/>
</dbReference>
<dbReference type="OrthoDB" id="425681at2759"/>
<dbReference type="InterPro" id="IPR013083">
    <property type="entry name" value="Znf_RING/FYVE/PHD"/>
</dbReference>
<feature type="domain" description="PHD-type" evidence="6">
    <location>
        <begin position="221"/>
        <end position="278"/>
    </location>
</feature>
<evidence type="ECO:0000256" key="5">
    <source>
        <dbReference type="SAM" id="MobiDB-lite"/>
    </source>
</evidence>
<feature type="region of interest" description="Disordered" evidence="5">
    <location>
        <begin position="560"/>
        <end position="675"/>
    </location>
</feature>
<protein>
    <recommendedName>
        <fullName evidence="10">PHD-type domain-containing protein</fullName>
    </recommendedName>
</protein>
<dbReference type="InterPro" id="IPR019787">
    <property type="entry name" value="Znf_PHD-finger"/>
</dbReference>
<dbReference type="Pfam" id="PF00078">
    <property type="entry name" value="RVT_1"/>
    <property type="match status" value="1"/>
</dbReference>
<dbReference type="InterPro" id="IPR011011">
    <property type="entry name" value="Znf_FYVE_PHD"/>
</dbReference>
<sequence>MRRRSNRVKSKKMVYTPVKVINNQCKGNTKTSKIYVDYELNKNKAMSNKLEASERTLTVVPEYKSGNLVLTFSVAAYEEFRIVTKNVLLSSDLHINQTNTTDKSGAIVSESLNVTKSRKKIFVLNFYNSTSRVLLNGNQNHIIDFVSSQLSDILLILDRNKDFMNLNAKIREYCKCFLNKSKCQDTNIEPTKDCDPAPSACYSGLPITNDINCSDNENDENSICPTCLLLCETDSKAVECDSCSFWVHYECENITLEEIKHLEENSTIEYICKGCVKLRNDHAINNQTPKTVTKTYSALNNSASNQIVSIQTLHNDTSTCMNIADNSNKKSDEKTMHSPNTHVKRNIPLKVTKLPTQSTDKSPVKVQAQKQSSPSKCNIQNSSSIQDEEISHLKTKLARSEKLLKTKDSQFCKLDSEMNTLKKELATNRAYTVKLEQDIIDLETSLRIQKQKNGVYTRKESHNGVEYARDQNEDLKSWVLEQRIKTLEFDAIKQDNKIGNLSDKLMDLKIDLMSHGNHSRRPHRQKRSNRHNNEINEPEQMKYLTHNLELALIFRQTRPEETCTDERKSNTDKTKTANEPKCTYSNQETSRKTTNVSESTYISTASKLNISSEPLPKPAHSTQYTTKNSSNDNTNSTCASTSISIPTKPTSASNDANVQSNQPNSKKLTCESHDLKGHNKKPITILSFNIEGFTSNKLYLENLSKRADIIFMQEHWVHSWEKNKIEDFMDNLNFISHIKCYDDEIIMDPLERKRGHAGVAICYKKDIANCVEKLNDGGNRVIAIRINSAKPVILICVYLPTRGNKITRDDYIAVLDELVEIILKYRQSSDILIGGDVNASLHRSSINVRDNDFKKFLLENKLKVPAMCPVQNTFYHFNNRDESQIDYFIENNEIVELYITFQREPLNTSCHDPVMILIHRDMQAVKTLNEKVHVHRIKWNKMDTSEYEKLVDIEMKKKINESETLTVNNINSFMSSICNTIVSTAEKLQPRKNKSVKRKREWTPQMSNLAKDANFFHWKWKMEDNKNRNSENYRKMRSIKKNLRSVQRRHEANKRQNKMSEIMTLSETNDKQFYTLVKHQRRQGSSSTSILKYNDNVADCDEDILKHGLIILKILPPQDPLQMVNEDEVSDCIFSFKNGKSPDETRVTSEHLKHGGQNLISILTILVNFIFQNIHIPTVLKNGIACPIFKSGGKPIDNPNSYRKITVTNPIGKMIEKLHLSRNSKTISKIQSILQKGFTEGECPAIAGLILTELFIEAIENNRNIFFALTDAQKAFDIVWHDGLFREMFKCNIVGDNWLLFKEWYNNVQTKIKWQGQFSHTFPELQGVRQGGVWSPAAYKIFINSLLKIYETEQLGARIGSVYCGVPTVADDVTLVSNDPFELQSMLDIQMFHANKQRYIISSQKSCVLQRKSNETHSWNINGQTLKTPDTATHLGIKRDNGSKTGTKEVVPDRIQTARKTVYALMGAGLHGLNGINPKVSLHLINCYVIPRLLYGLDVICLSAKDIKNLSTYFIKLMKQIQHLPERTANTGTLLLLGQIPIEAVVHKRMLCTFRNIVANKNSVEYNIANRQLAIKSKDSKSWFIRIVELADKYELPSPHELLVNPPCKYKWKKLVSKVVNFFWLDKLKTDAKEKSTLKLLNIEDTIIGKTHNIWFSGGAEPFAVKRCNIKSKLACGTYTLQQDRAKFSRQSVSPICQLCKHEPEDREHFIIKCKVLEEVRSPFIDKLRCYIKDIASGILFDELFQSNNNLLQLIIDCSKFHFLTNQQHVHIEKISAGLCFSLHQKRSSMLE</sequence>
<feature type="compositionally biased region" description="Polar residues" evidence="5">
    <location>
        <begin position="654"/>
        <end position="667"/>
    </location>
</feature>
<evidence type="ECO:0000256" key="1">
    <source>
        <dbReference type="ARBA" id="ARBA00022723"/>
    </source>
</evidence>
<dbReference type="PANTHER" id="PTHR19446">
    <property type="entry name" value="REVERSE TRANSCRIPTASES"/>
    <property type="match status" value="1"/>
</dbReference>
<evidence type="ECO:0008006" key="10">
    <source>
        <dbReference type="Google" id="ProtNLM"/>
    </source>
</evidence>
<evidence type="ECO:0000259" key="7">
    <source>
        <dbReference type="PROSITE" id="PS50878"/>
    </source>
</evidence>
<feature type="compositionally biased region" description="Polar residues" evidence="5">
    <location>
        <begin position="368"/>
        <end position="384"/>
    </location>
</feature>
<evidence type="ECO:0000256" key="4">
    <source>
        <dbReference type="PROSITE-ProRule" id="PRU00146"/>
    </source>
</evidence>
<feature type="compositionally biased region" description="Low complexity" evidence="5">
    <location>
        <begin position="625"/>
        <end position="653"/>
    </location>
</feature>
<dbReference type="InterPro" id="IPR005135">
    <property type="entry name" value="Endo/exonuclease/phosphatase"/>
</dbReference>